<reference evidence="2 3" key="1">
    <citation type="journal article" date="2023" name="Microbiol. Resour. Announc.">
        <title>Complete Genome of 'Candidatus Phytoplasma rubi' RS, a Phytopathogenic Bacterium Associated with Rubus Stunt Disease.</title>
        <authorList>
            <person name="Duckeck D."/>
            <person name="Zubert C."/>
            <person name="Bohm J.W."/>
            <person name="Carminati G."/>
            <person name="Schneider B."/>
            <person name="Kube M."/>
        </authorList>
    </citation>
    <scope>NUCLEOTIDE SEQUENCE [LARGE SCALE GENOMIC DNA]</scope>
    <source>
        <strain evidence="2 3">RS</strain>
    </source>
</reference>
<dbReference type="Proteomes" id="UP001164727">
    <property type="component" value="Chromosome"/>
</dbReference>
<evidence type="ECO:0000313" key="3">
    <source>
        <dbReference type="Proteomes" id="UP001164727"/>
    </source>
</evidence>
<name>A0ABY7BSS7_9MOLU</name>
<evidence type="ECO:0000313" key="2">
    <source>
        <dbReference type="EMBL" id="WAN63677.1"/>
    </source>
</evidence>
<organism evidence="2 3">
    <name type="scientific">Candidatus Phytoplasma rubi</name>
    <dbReference type="NCBI Taxonomy" id="399025"/>
    <lineage>
        <taxon>Bacteria</taxon>
        <taxon>Bacillati</taxon>
        <taxon>Mycoplasmatota</taxon>
        <taxon>Mollicutes</taxon>
        <taxon>Acholeplasmatales</taxon>
        <taxon>Acholeplasmataceae</taxon>
        <taxon>Candidatus Phytoplasma</taxon>
        <taxon>16SrV (Elm yellows group)</taxon>
    </lineage>
</organism>
<dbReference type="RefSeq" id="WP_268849860.1">
    <property type="nucleotide sequence ID" value="NZ_CP114006.1"/>
</dbReference>
<feature type="transmembrane region" description="Helical" evidence="1">
    <location>
        <begin position="137"/>
        <end position="159"/>
    </location>
</feature>
<feature type="transmembrane region" description="Helical" evidence="1">
    <location>
        <begin position="13"/>
        <end position="34"/>
    </location>
</feature>
<feature type="transmembrane region" description="Helical" evidence="1">
    <location>
        <begin position="189"/>
        <end position="213"/>
    </location>
</feature>
<feature type="transmembrane region" description="Helical" evidence="1">
    <location>
        <begin position="104"/>
        <end position="125"/>
    </location>
</feature>
<dbReference type="Gene3D" id="1.10.1760.20">
    <property type="match status" value="1"/>
</dbReference>
<sequence length="237" mass="28276">MKKNIKNIQLTKIILSSLIISTSLVLFQINLVYLSKTNFNKMPIVRSNYWNFWHLPLIFLCLFFSLRDVLFFIFVYIVADIILYSLPQYLMSIQWIPDRGPMTIAFLVFYGTFIPILAYIFIAIFMDLRKNNYKKIIICFILIVLLQSISRVLSGYLYWYEGIKKEILKTDCKILLNCFKDASKIMQFMVIWLLNLIPVLISNIVNFILFFLIKKRVIKTYDFYFENYSFKQNISKS</sequence>
<evidence type="ECO:0008006" key="4">
    <source>
        <dbReference type="Google" id="ProtNLM"/>
    </source>
</evidence>
<accession>A0ABY7BSS7</accession>
<keyword evidence="1" id="KW-0472">Membrane</keyword>
<keyword evidence="3" id="KW-1185">Reference proteome</keyword>
<dbReference type="EMBL" id="CP114006">
    <property type="protein sequence ID" value="WAN63677.1"/>
    <property type="molecule type" value="Genomic_DNA"/>
</dbReference>
<keyword evidence="1" id="KW-0812">Transmembrane</keyword>
<evidence type="ECO:0000256" key="1">
    <source>
        <dbReference type="SAM" id="Phobius"/>
    </source>
</evidence>
<feature type="transmembrane region" description="Helical" evidence="1">
    <location>
        <begin position="55"/>
        <end position="84"/>
    </location>
</feature>
<gene>
    <name evidence="2" type="ORF">RS022_08900</name>
</gene>
<protein>
    <recommendedName>
        <fullName evidence="4">Integral membrane protein</fullName>
    </recommendedName>
</protein>
<keyword evidence="1" id="KW-1133">Transmembrane helix</keyword>
<proteinExistence type="predicted"/>